<sequence length="214" mass="22419">MAGSGAGAWHRAWGATWGRPWGGSWRWLMAPSLADLGFAVRTSLAAELSLLIAIWMELDSPQWAPLSVWVVATASRGESLSKARWRLAGTLVGCGAGVALIAAFPQETGLFFLALALWIGLCCGCATFFDGYRSYGLLVTSFTSAIVATGAISQPDHVFDVAMARGTYIVLGIVCEAAMAALLLPGVRGAARRRLPARLRGLADRVAAGVAAPA</sequence>
<comment type="caution">
    <text evidence="8">The sequence shown here is derived from an EMBL/GenBank/DDBJ whole genome shotgun (WGS) entry which is preliminary data.</text>
</comment>
<comment type="subcellular location">
    <subcellularLocation>
        <location evidence="1">Cell membrane</location>
        <topology evidence="1">Multi-pass membrane protein</topology>
    </subcellularLocation>
</comment>
<evidence type="ECO:0000256" key="6">
    <source>
        <dbReference type="ARBA" id="ARBA00023136"/>
    </source>
</evidence>
<keyword evidence="6 7" id="KW-0472">Membrane</keyword>
<evidence type="ECO:0000256" key="3">
    <source>
        <dbReference type="ARBA" id="ARBA00022475"/>
    </source>
</evidence>
<keyword evidence="9" id="KW-1185">Reference proteome</keyword>
<feature type="non-terminal residue" evidence="8">
    <location>
        <position position="214"/>
    </location>
</feature>
<reference evidence="8 9" key="1">
    <citation type="submission" date="2020-04" db="EMBL/GenBank/DDBJ databases">
        <title>Description of novel Gluconacetobacter.</title>
        <authorList>
            <person name="Sombolestani A."/>
        </authorList>
    </citation>
    <scope>NUCLEOTIDE SEQUENCE [LARGE SCALE GENOMIC DNA]</scope>
    <source>
        <strain evidence="8 9">LMG 27802</strain>
    </source>
</reference>
<evidence type="ECO:0000256" key="5">
    <source>
        <dbReference type="ARBA" id="ARBA00022989"/>
    </source>
</evidence>
<dbReference type="Proteomes" id="UP000578030">
    <property type="component" value="Unassembled WGS sequence"/>
</dbReference>
<dbReference type="GO" id="GO:0005886">
    <property type="term" value="C:plasma membrane"/>
    <property type="evidence" value="ECO:0007669"/>
    <property type="project" value="UniProtKB-SubCell"/>
</dbReference>
<feature type="transmembrane region" description="Helical" evidence="7">
    <location>
        <begin position="166"/>
        <end position="184"/>
    </location>
</feature>
<gene>
    <name evidence="8" type="ORF">HLH28_17475</name>
</gene>
<dbReference type="InterPro" id="IPR006726">
    <property type="entry name" value="PHBA_efflux_AaeB/fusaric-R"/>
</dbReference>
<dbReference type="AlphaFoldDB" id="A0A7W4KAG9"/>
<keyword evidence="5 7" id="KW-1133">Transmembrane helix</keyword>
<keyword evidence="4 7" id="KW-0812">Transmembrane</keyword>
<evidence type="ECO:0000256" key="2">
    <source>
        <dbReference type="ARBA" id="ARBA00022448"/>
    </source>
</evidence>
<dbReference type="RefSeq" id="WP_182961880.1">
    <property type="nucleotide sequence ID" value="NZ_JABEQM010000025.1"/>
</dbReference>
<evidence type="ECO:0000256" key="7">
    <source>
        <dbReference type="SAM" id="Phobius"/>
    </source>
</evidence>
<evidence type="ECO:0000256" key="1">
    <source>
        <dbReference type="ARBA" id="ARBA00004651"/>
    </source>
</evidence>
<dbReference type="PANTHER" id="PTHR30509">
    <property type="entry name" value="P-HYDROXYBENZOIC ACID EFFLUX PUMP SUBUNIT-RELATED"/>
    <property type="match status" value="1"/>
</dbReference>
<dbReference type="PANTHER" id="PTHR30509:SF9">
    <property type="entry name" value="MULTIDRUG RESISTANCE PROTEIN MDTO"/>
    <property type="match status" value="1"/>
</dbReference>
<feature type="transmembrane region" description="Helical" evidence="7">
    <location>
        <begin position="136"/>
        <end position="154"/>
    </location>
</feature>
<keyword evidence="3" id="KW-1003">Cell membrane</keyword>
<evidence type="ECO:0000313" key="9">
    <source>
        <dbReference type="Proteomes" id="UP000578030"/>
    </source>
</evidence>
<feature type="transmembrane region" description="Helical" evidence="7">
    <location>
        <begin position="110"/>
        <end position="129"/>
    </location>
</feature>
<evidence type="ECO:0000313" key="8">
    <source>
        <dbReference type="EMBL" id="MBB2203339.1"/>
    </source>
</evidence>
<dbReference type="EMBL" id="JABEQM010000025">
    <property type="protein sequence ID" value="MBB2203339.1"/>
    <property type="molecule type" value="Genomic_DNA"/>
</dbReference>
<dbReference type="GO" id="GO:0022857">
    <property type="term" value="F:transmembrane transporter activity"/>
    <property type="evidence" value="ECO:0007669"/>
    <property type="project" value="InterPro"/>
</dbReference>
<organism evidence="8 9">
    <name type="scientific">Gluconacetobacter tumulisoli</name>
    <dbReference type="NCBI Taxonomy" id="1286189"/>
    <lineage>
        <taxon>Bacteria</taxon>
        <taxon>Pseudomonadati</taxon>
        <taxon>Pseudomonadota</taxon>
        <taxon>Alphaproteobacteria</taxon>
        <taxon>Acetobacterales</taxon>
        <taxon>Acetobacteraceae</taxon>
        <taxon>Gluconacetobacter</taxon>
    </lineage>
</organism>
<keyword evidence="2" id="KW-0813">Transport</keyword>
<proteinExistence type="predicted"/>
<evidence type="ECO:0000256" key="4">
    <source>
        <dbReference type="ARBA" id="ARBA00022692"/>
    </source>
</evidence>
<feature type="transmembrane region" description="Helical" evidence="7">
    <location>
        <begin position="85"/>
        <end position="104"/>
    </location>
</feature>
<protein>
    <submittedName>
        <fullName evidence="8">FUSC family protein</fullName>
    </submittedName>
</protein>
<dbReference type="Pfam" id="PF04632">
    <property type="entry name" value="FUSC"/>
    <property type="match status" value="1"/>
</dbReference>
<accession>A0A7W4KAG9</accession>
<name>A0A7W4KAG9_9PROT</name>